<dbReference type="RefSeq" id="WP_189771724.1">
    <property type="nucleotide sequence ID" value="NZ_BNCK01000006.1"/>
</dbReference>
<feature type="signal peptide" evidence="1">
    <location>
        <begin position="1"/>
        <end position="22"/>
    </location>
</feature>
<organism evidence="2 3">
    <name type="scientific">Thalassotalea marina</name>
    <dbReference type="NCBI Taxonomy" id="1673741"/>
    <lineage>
        <taxon>Bacteria</taxon>
        <taxon>Pseudomonadati</taxon>
        <taxon>Pseudomonadota</taxon>
        <taxon>Gammaproteobacteria</taxon>
        <taxon>Alteromonadales</taxon>
        <taxon>Colwelliaceae</taxon>
        <taxon>Thalassotalea</taxon>
    </lineage>
</organism>
<comment type="caution">
    <text evidence="2">The sequence shown here is derived from an EMBL/GenBank/DDBJ whole genome shotgun (WGS) entry which is preliminary data.</text>
</comment>
<evidence type="ECO:0000313" key="3">
    <source>
        <dbReference type="Proteomes" id="UP000623842"/>
    </source>
</evidence>
<accession>A0A919BLA9</accession>
<protein>
    <recommendedName>
        <fullName evidence="4">Peptidase A2 domain-containing protein</fullName>
    </recommendedName>
</protein>
<proteinExistence type="predicted"/>
<dbReference type="SUPFAM" id="SSF50630">
    <property type="entry name" value="Acid proteases"/>
    <property type="match status" value="2"/>
</dbReference>
<feature type="chain" id="PRO_5036950291" description="Peptidase A2 domain-containing protein" evidence="1">
    <location>
        <begin position="23"/>
        <end position="294"/>
    </location>
</feature>
<dbReference type="InterPro" id="IPR021109">
    <property type="entry name" value="Peptidase_aspartic_dom_sf"/>
</dbReference>
<keyword evidence="3" id="KW-1185">Reference proteome</keyword>
<dbReference type="AlphaFoldDB" id="A0A919BLA9"/>
<gene>
    <name evidence="2" type="ORF">GCM10017161_27720</name>
</gene>
<evidence type="ECO:0000256" key="1">
    <source>
        <dbReference type="SAM" id="SignalP"/>
    </source>
</evidence>
<name>A0A919BLA9_9GAMM</name>
<dbReference type="Proteomes" id="UP000623842">
    <property type="component" value="Unassembled WGS sequence"/>
</dbReference>
<dbReference type="Gene3D" id="2.40.70.10">
    <property type="entry name" value="Acid Proteases"/>
    <property type="match status" value="2"/>
</dbReference>
<evidence type="ECO:0000313" key="2">
    <source>
        <dbReference type="EMBL" id="GHF97874.1"/>
    </source>
</evidence>
<evidence type="ECO:0008006" key="4">
    <source>
        <dbReference type="Google" id="ProtNLM"/>
    </source>
</evidence>
<dbReference type="EMBL" id="BNCK01000006">
    <property type="protein sequence ID" value="GHF97874.1"/>
    <property type="molecule type" value="Genomic_DNA"/>
</dbReference>
<dbReference type="Pfam" id="PF13650">
    <property type="entry name" value="Asp_protease_2"/>
    <property type="match status" value="1"/>
</dbReference>
<reference evidence="2" key="1">
    <citation type="journal article" date="2014" name="Int. J. Syst. Evol. Microbiol.">
        <title>Complete genome sequence of Corynebacterium casei LMG S-19264T (=DSM 44701T), isolated from a smear-ripened cheese.</title>
        <authorList>
            <consortium name="US DOE Joint Genome Institute (JGI-PGF)"/>
            <person name="Walter F."/>
            <person name="Albersmeier A."/>
            <person name="Kalinowski J."/>
            <person name="Ruckert C."/>
        </authorList>
    </citation>
    <scope>NUCLEOTIDE SEQUENCE</scope>
    <source>
        <strain evidence="2">KCTC 42731</strain>
    </source>
</reference>
<keyword evidence="1" id="KW-0732">Signal</keyword>
<reference evidence="2" key="2">
    <citation type="submission" date="2020-09" db="EMBL/GenBank/DDBJ databases">
        <authorList>
            <person name="Sun Q."/>
            <person name="Kim S."/>
        </authorList>
    </citation>
    <scope>NUCLEOTIDE SEQUENCE</scope>
    <source>
        <strain evidence="2">KCTC 42731</strain>
    </source>
</reference>
<sequence>MKTRLSTLSAAFISMVSTNVLADPTHNVTTVPMQLNKYGHVYVSAQINDRVEQAMILDTAATAGVIPKSWFNELNIAKDKLFTEETQGAVGKVTLTKAELNNTQIAEAQVSDLGYVVQDMSSLALPDGRIPGIIGKGFLENYCTVFDFKNKQVTFAKNGCPNELVSELKVSEFWLEDGMIKLNTRFSGEIIEAILDTGSPVNILNPALLAKVDTEQLEKKELKGLNNHGVTKQKLGNVSFHVGENLLTSVKNVASDLPVFHALGYKDKPVLLMGLSNFTNNKLVVDYTTNKIYF</sequence>